<feature type="region of interest" description="Disordered" evidence="1">
    <location>
        <begin position="50"/>
        <end position="71"/>
    </location>
</feature>
<feature type="compositionally biased region" description="Polar residues" evidence="1">
    <location>
        <begin position="1"/>
        <end position="13"/>
    </location>
</feature>
<accession>A0A6J4MNU7</accession>
<protein>
    <submittedName>
        <fullName evidence="2">Uncharacterized protein</fullName>
    </submittedName>
</protein>
<name>A0A6J4MNU7_9ACTN</name>
<feature type="non-terminal residue" evidence="2">
    <location>
        <position position="71"/>
    </location>
</feature>
<proteinExistence type="predicted"/>
<organism evidence="2">
    <name type="scientific">uncultured Frankineae bacterium</name>
    <dbReference type="NCBI Taxonomy" id="437475"/>
    <lineage>
        <taxon>Bacteria</taxon>
        <taxon>Bacillati</taxon>
        <taxon>Actinomycetota</taxon>
        <taxon>Actinomycetes</taxon>
        <taxon>Frankiales</taxon>
        <taxon>environmental samples</taxon>
    </lineage>
</organism>
<evidence type="ECO:0000256" key="1">
    <source>
        <dbReference type="SAM" id="MobiDB-lite"/>
    </source>
</evidence>
<dbReference type="AlphaFoldDB" id="A0A6J4MNU7"/>
<sequence length="71" mass="7351">CQSGTVRSRTGHGQVTLGRPSRRPYDALAEAAAGCSTRVLTGCAVWAARPGPDACRPAERGYGPAARPATR</sequence>
<reference evidence="2" key="1">
    <citation type="submission" date="2020-02" db="EMBL/GenBank/DDBJ databases">
        <authorList>
            <person name="Meier V. D."/>
        </authorList>
    </citation>
    <scope>NUCLEOTIDE SEQUENCE</scope>
    <source>
        <strain evidence="2">AVDCRST_MAG16</strain>
    </source>
</reference>
<evidence type="ECO:0000313" key="2">
    <source>
        <dbReference type="EMBL" id="CAA9363264.1"/>
    </source>
</evidence>
<gene>
    <name evidence="2" type="ORF">AVDCRST_MAG16-3268</name>
</gene>
<feature type="region of interest" description="Disordered" evidence="1">
    <location>
        <begin position="1"/>
        <end position="21"/>
    </location>
</feature>
<feature type="non-terminal residue" evidence="2">
    <location>
        <position position="1"/>
    </location>
</feature>
<dbReference type="EMBL" id="CADCUE010000301">
    <property type="protein sequence ID" value="CAA9363264.1"/>
    <property type="molecule type" value="Genomic_DNA"/>
</dbReference>